<keyword evidence="2" id="KW-1185">Reference proteome</keyword>
<proteinExistence type="predicted"/>
<protein>
    <submittedName>
        <fullName evidence="1">Uncharacterized protein</fullName>
    </submittedName>
</protein>
<organism evidence="1 2">
    <name type="scientific">Grimontia indica</name>
    <dbReference type="NCBI Taxonomy" id="1056512"/>
    <lineage>
        <taxon>Bacteria</taxon>
        <taxon>Pseudomonadati</taxon>
        <taxon>Pseudomonadota</taxon>
        <taxon>Gammaproteobacteria</taxon>
        <taxon>Vibrionales</taxon>
        <taxon>Vibrionaceae</taxon>
        <taxon>Grimontia</taxon>
    </lineage>
</organism>
<reference evidence="1 2" key="1">
    <citation type="journal article" date="2014" name="PLoS ONE">
        <title>Grimontia indica AK16(T), sp. nov., Isolated from a Seawater Sample Reports the Presence of Pathogenic Genes Similar to Vibrio Genus.</title>
        <authorList>
            <person name="Singh A."/>
            <person name="Vaidya B."/>
            <person name="Khatri I."/>
            <person name="Srinivas T.N."/>
            <person name="Subramanian S."/>
            <person name="Korpole S."/>
            <person name="Pinnaka A.K."/>
        </authorList>
    </citation>
    <scope>NUCLEOTIDE SEQUENCE [LARGE SCALE GENOMIC DNA]</scope>
    <source>
        <strain evidence="1 2">AK16</strain>
    </source>
</reference>
<name>R1GVA0_9GAMM</name>
<dbReference type="AlphaFoldDB" id="R1GVA0"/>
<comment type="caution">
    <text evidence="1">The sequence shown here is derived from an EMBL/GenBank/DDBJ whole genome shotgun (WGS) entry which is preliminary data.</text>
</comment>
<sequence length="38" mass="4535">MDSFFVLVDFFASQFLHRLCEATQEYIRLAFVQQAYSL</sequence>
<accession>R1GVA0</accession>
<gene>
    <name evidence="1" type="ORF">D515_00693</name>
</gene>
<dbReference type="EMBL" id="ANFM02000014">
    <property type="protein sequence ID" value="EOD80123.1"/>
    <property type="molecule type" value="Genomic_DNA"/>
</dbReference>
<evidence type="ECO:0000313" key="1">
    <source>
        <dbReference type="EMBL" id="EOD80123.1"/>
    </source>
</evidence>
<dbReference type="Proteomes" id="UP000011223">
    <property type="component" value="Unassembled WGS sequence"/>
</dbReference>
<evidence type="ECO:0000313" key="2">
    <source>
        <dbReference type="Proteomes" id="UP000011223"/>
    </source>
</evidence>